<dbReference type="SUPFAM" id="SSF52540">
    <property type="entry name" value="P-loop containing nucleoside triphosphate hydrolases"/>
    <property type="match status" value="1"/>
</dbReference>
<sequence length="287" mass="29337">MLLSLVSAKGSPGVTTAALGMALLWPRAAVLVEADVAGSSSLLAGWLQGSVRHDRGLLGLAFTATRRAVTASDLWEESLVARDPDVVVVPGIPSPEQAAALGPVWSALPGLAGDLETAGTDLLVDTGRLGAAGAPRAVWAASDLVLLVTGTRLPDVAAARASAPRLLRDRLPAAAQNVGLLVVDTDGPYPAQEIARAVGLPLVGSLPRSRHARALSDGGPLHRLATTPLGRSLAALGEGVQRFVDARRAFLDPRSEGGPLKAEPLAPAAVASAATRTEEGTWQSATR</sequence>
<reference evidence="3" key="1">
    <citation type="journal article" date="2019" name="Int. J. Syst. Evol. Microbiol.">
        <title>The Global Catalogue of Microorganisms (GCM) 10K type strain sequencing project: providing services to taxonomists for standard genome sequencing and annotation.</title>
        <authorList>
            <consortium name="The Broad Institute Genomics Platform"/>
            <consortium name="The Broad Institute Genome Sequencing Center for Infectious Disease"/>
            <person name="Wu L."/>
            <person name="Ma J."/>
        </authorList>
    </citation>
    <scope>NUCLEOTIDE SEQUENCE [LARGE SCALE GENOMIC DNA]</scope>
    <source>
        <strain evidence="3">CCUG 43114</strain>
    </source>
</reference>
<gene>
    <name evidence="2" type="ORF">ACFPJ6_13615</name>
</gene>
<dbReference type="Gene3D" id="3.40.50.300">
    <property type="entry name" value="P-loop containing nucleotide triphosphate hydrolases"/>
    <property type="match status" value="1"/>
</dbReference>
<feature type="region of interest" description="Disordered" evidence="1">
    <location>
        <begin position="255"/>
        <end position="287"/>
    </location>
</feature>
<dbReference type="RefSeq" id="WP_340271152.1">
    <property type="nucleotide sequence ID" value="NZ_JBBEOG010000009.1"/>
</dbReference>
<accession>A0ABW0GSM0</accession>
<dbReference type="Proteomes" id="UP001596122">
    <property type="component" value="Unassembled WGS sequence"/>
</dbReference>
<proteinExistence type="predicted"/>
<organism evidence="2 3">
    <name type="scientific">Aquipuribacter nitratireducens</name>
    <dbReference type="NCBI Taxonomy" id="650104"/>
    <lineage>
        <taxon>Bacteria</taxon>
        <taxon>Bacillati</taxon>
        <taxon>Actinomycetota</taxon>
        <taxon>Actinomycetes</taxon>
        <taxon>Micrococcales</taxon>
        <taxon>Intrasporangiaceae</taxon>
        <taxon>Aquipuribacter</taxon>
    </lineage>
</organism>
<evidence type="ECO:0000313" key="3">
    <source>
        <dbReference type="Proteomes" id="UP001596122"/>
    </source>
</evidence>
<keyword evidence="3" id="KW-1185">Reference proteome</keyword>
<name>A0ABW0GSM0_9MICO</name>
<comment type="caution">
    <text evidence="2">The sequence shown here is derived from an EMBL/GenBank/DDBJ whole genome shotgun (WGS) entry which is preliminary data.</text>
</comment>
<dbReference type="InterPro" id="IPR027417">
    <property type="entry name" value="P-loop_NTPase"/>
</dbReference>
<dbReference type="EMBL" id="JBHSLD010000013">
    <property type="protein sequence ID" value="MFC5381821.1"/>
    <property type="molecule type" value="Genomic_DNA"/>
</dbReference>
<evidence type="ECO:0000313" key="2">
    <source>
        <dbReference type="EMBL" id="MFC5381821.1"/>
    </source>
</evidence>
<evidence type="ECO:0000256" key="1">
    <source>
        <dbReference type="SAM" id="MobiDB-lite"/>
    </source>
</evidence>
<feature type="compositionally biased region" description="Low complexity" evidence="1">
    <location>
        <begin position="259"/>
        <end position="274"/>
    </location>
</feature>
<protein>
    <submittedName>
        <fullName evidence="2">Uncharacterized protein</fullName>
    </submittedName>
</protein>